<dbReference type="RefSeq" id="XP_046114512.1">
    <property type="nucleotide sequence ID" value="XM_046264198.1"/>
</dbReference>
<evidence type="ECO:0000313" key="2">
    <source>
        <dbReference type="Proteomes" id="UP000887229"/>
    </source>
</evidence>
<organism evidence="1 2">
    <name type="scientific">Emericellopsis atlantica</name>
    <dbReference type="NCBI Taxonomy" id="2614577"/>
    <lineage>
        <taxon>Eukaryota</taxon>
        <taxon>Fungi</taxon>
        <taxon>Dikarya</taxon>
        <taxon>Ascomycota</taxon>
        <taxon>Pezizomycotina</taxon>
        <taxon>Sordariomycetes</taxon>
        <taxon>Hypocreomycetidae</taxon>
        <taxon>Hypocreales</taxon>
        <taxon>Bionectriaceae</taxon>
        <taxon>Emericellopsis</taxon>
    </lineage>
</organism>
<accession>A0A9P8CKQ1</accession>
<gene>
    <name evidence="1" type="ORF">F5Z01DRAFT_665931</name>
</gene>
<dbReference type="OrthoDB" id="4232400at2759"/>
<comment type="caution">
    <text evidence="1">The sequence shown here is derived from an EMBL/GenBank/DDBJ whole genome shotgun (WGS) entry which is preliminary data.</text>
</comment>
<evidence type="ECO:0000313" key="1">
    <source>
        <dbReference type="EMBL" id="KAG9250588.1"/>
    </source>
</evidence>
<protein>
    <submittedName>
        <fullName evidence="1">Uncharacterized protein</fullName>
    </submittedName>
</protein>
<dbReference type="GeneID" id="70295101"/>
<name>A0A9P8CKQ1_9HYPO</name>
<proteinExistence type="predicted"/>
<dbReference type="Proteomes" id="UP000887229">
    <property type="component" value="Unassembled WGS sequence"/>
</dbReference>
<keyword evidence="2" id="KW-1185">Reference proteome</keyword>
<sequence length="55" mass="6122">MPSTDGLQPPLQPAEREIVKSYGGWSSFMHAYGLKPHDLDDIDTAHNIVKQMAAR</sequence>
<dbReference type="EMBL" id="MU251276">
    <property type="protein sequence ID" value="KAG9250588.1"/>
    <property type="molecule type" value="Genomic_DNA"/>
</dbReference>
<dbReference type="AlphaFoldDB" id="A0A9P8CKQ1"/>
<reference evidence="1" key="1">
    <citation type="journal article" date="2021" name="IMA Fungus">
        <title>Genomic characterization of three marine fungi, including Emericellopsis atlantica sp. nov. with signatures of a generalist lifestyle and marine biomass degradation.</title>
        <authorList>
            <person name="Hagestad O.C."/>
            <person name="Hou L."/>
            <person name="Andersen J.H."/>
            <person name="Hansen E.H."/>
            <person name="Altermark B."/>
            <person name="Li C."/>
            <person name="Kuhnert E."/>
            <person name="Cox R.J."/>
            <person name="Crous P.W."/>
            <person name="Spatafora J.W."/>
            <person name="Lail K."/>
            <person name="Amirebrahimi M."/>
            <person name="Lipzen A."/>
            <person name="Pangilinan J."/>
            <person name="Andreopoulos W."/>
            <person name="Hayes R.D."/>
            <person name="Ng V."/>
            <person name="Grigoriev I.V."/>
            <person name="Jackson S.A."/>
            <person name="Sutton T.D.S."/>
            <person name="Dobson A.D.W."/>
            <person name="Rama T."/>
        </authorList>
    </citation>
    <scope>NUCLEOTIDE SEQUENCE</scope>
    <source>
        <strain evidence="1">TS7</strain>
    </source>
</reference>